<evidence type="ECO:0000313" key="2">
    <source>
        <dbReference type="EMBL" id="CAB9516515.1"/>
    </source>
</evidence>
<feature type="region of interest" description="Disordered" evidence="1">
    <location>
        <begin position="527"/>
        <end position="624"/>
    </location>
</feature>
<organism evidence="2 3">
    <name type="scientific">Seminavis robusta</name>
    <dbReference type="NCBI Taxonomy" id="568900"/>
    <lineage>
        <taxon>Eukaryota</taxon>
        <taxon>Sar</taxon>
        <taxon>Stramenopiles</taxon>
        <taxon>Ochrophyta</taxon>
        <taxon>Bacillariophyta</taxon>
        <taxon>Bacillariophyceae</taxon>
        <taxon>Bacillariophycidae</taxon>
        <taxon>Naviculales</taxon>
        <taxon>Naviculaceae</taxon>
        <taxon>Seminavis</taxon>
    </lineage>
</organism>
<feature type="compositionally biased region" description="Polar residues" evidence="1">
    <location>
        <begin position="529"/>
        <end position="543"/>
    </location>
</feature>
<feature type="compositionally biased region" description="Polar residues" evidence="1">
    <location>
        <begin position="220"/>
        <end position="235"/>
    </location>
</feature>
<feature type="region of interest" description="Disordered" evidence="1">
    <location>
        <begin position="213"/>
        <end position="261"/>
    </location>
</feature>
<accession>A0A9N8EDH7</accession>
<feature type="compositionally biased region" description="Polar residues" evidence="1">
    <location>
        <begin position="48"/>
        <end position="58"/>
    </location>
</feature>
<dbReference type="EMBL" id="CAICTM010000787">
    <property type="protein sequence ID" value="CAB9516515.1"/>
    <property type="molecule type" value="Genomic_DNA"/>
</dbReference>
<feature type="compositionally biased region" description="Basic and acidic residues" evidence="1">
    <location>
        <begin position="37"/>
        <end position="46"/>
    </location>
</feature>
<feature type="compositionally biased region" description="Low complexity" evidence="1">
    <location>
        <begin position="365"/>
        <end position="384"/>
    </location>
</feature>
<evidence type="ECO:0000313" key="3">
    <source>
        <dbReference type="Proteomes" id="UP001153069"/>
    </source>
</evidence>
<feature type="compositionally biased region" description="Basic and acidic residues" evidence="1">
    <location>
        <begin position="545"/>
        <end position="563"/>
    </location>
</feature>
<feature type="compositionally biased region" description="Basic residues" evidence="1">
    <location>
        <begin position="615"/>
        <end position="624"/>
    </location>
</feature>
<evidence type="ECO:0000256" key="1">
    <source>
        <dbReference type="SAM" id="MobiDB-lite"/>
    </source>
</evidence>
<dbReference type="Proteomes" id="UP001153069">
    <property type="component" value="Unassembled WGS sequence"/>
</dbReference>
<feature type="compositionally biased region" description="Acidic residues" evidence="1">
    <location>
        <begin position="578"/>
        <end position="589"/>
    </location>
</feature>
<dbReference type="Gene3D" id="3.90.1720.10">
    <property type="entry name" value="endopeptidase domain like (from Nostoc punctiforme)"/>
    <property type="match status" value="1"/>
</dbReference>
<feature type="region of interest" description="Disordered" evidence="1">
    <location>
        <begin position="314"/>
        <end position="391"/>
    </location>
</feature>
<proteinExistence type="predicted"/>
<feature type="compositionally biased region" description="Low complexity" evidence="1">
    <location>
        <begin position="236"/>
        <end position="254"/>
    </location>
</feature>
<feature type="region of interest" description="Disordered" evidence="1">
    <location>
        <begin position="137"/>
        <end position="177"/>
    </location>
</feature>
<feature type="compositionally biased region" description="Basic and acidic residues" evidence="1">
    <location>
        <begin position="1"/>
        <end position="11"/>
    </location>
</feature>
<sequence length="624" mass="69269">MSVEEEKKAESPMEENPGCGPCTKTLPEDPSSSDSSETARRKKEDDLTVSTTSNSSTEDLPADVLISEDPTTEAADPASPKEGTVGLKHEFQPGDHVIRWEMLPIVWPIQIHGIVLETTGTDSITICDFGLTAEPKDDLKENSEETNNNNSNASDNNNKTEEETAKEQGTTSKRLSSAAWELVKPDMTNKQRITLHTITTQEQLKPWKKVQYGRGLFGSNKGSQDPTSESIQSEDQQQQQPPGNLDHQQQQQQPVEEKRPSGGIMQWWQNRQKKQQNTENINTNGETDAAATFAATGSASMSNLVEATKMEPWNDMPSLKTSESDPTLANSATDSEVDDDTTANNNKWEEPPKRRRSLFWTTQRNDTNSNNKSPNNKDATNNNNTLLPKSDPPKLVLARTKFLLEQGETVLPPYHPFKANSECIAVFCKTGRWSTLQASVFLHSTAICNVKSSVAVTLGVAASMPYLAPAIAGMGLLSVGAPYVILNQSKEYWQQETIRLNELVWAQADPEVFVDCILQWAKLDEAKQRQQTNSKTKGGNDTPVTEEREPPPQKTDELKRDESFEVDVDDIPQHEQQQDDDGSPEVDVDDILHDVQHDNGTSTDESKKTSVSKSPTKKYRFVSV</sequence>
<reference evidence="2" key="1">
    <citation type="submission" date="2020-06" db="EMBL/GenBank/DDBJ databases">
        <authorList>
            <consortium name="Plant Systems Biology data submission"/>
        </authorList>
    </citation>
    <scope>NUCLEOTIDE SEQUENCE</scope>
    <source>
        <strain evidence="2">D6</strain>
    </source>
</reference>
<dbReference type="AlphaFoldDB" id="A0A9N8EDH7"/>
<gene>
    <name evidence="2" type="ORF">SEMRO_788_G202580.1</name>
</gene>
<dbReference type="OrthoDB" id="421951at2759"/>
<feature type="compositionally biased region" description="Polar residues" evidence="1">
    <location>
        <begin position="319"/>
        <end position="334"/>
    </location>
</feature>
<feature type="compositionally biased region" description="Low complexity" evidence="1">
    <location>
        <begin position="145"/>
        <end position="157"/>
    </location>
</feature>
<comment type="caution">
    <text evidence="2">The sequence shown here is derived from an EMBL/GenBank/DDBJ whole genome shotgun (WGS) entry which is preliminary data.</text>
</comment>
<feature type="region of interest" description="Disordered" evidence="1">
    <location>
        <begin position="1"/>
        <end position="88"/>
    </location>
</feature>
<keyword evidence="3" id="KW-1185">Reference proteome</keyword>
<protein>
    <submittedName>
        <fullName evidence="2">Uncharacterized protein</fullName>
    </submittedName>
</protein>
<name>A0A9N8EDH7_9STRA</name>